<dbReference type="PANTHER" id="PTHR39452">
    <property type="entry name" value="CHEY-P PHOSPHATASE CHEX"/>
    <property type="match status" value="1"/>
</dbReference>
<accession>A0A2V3W0N5</accession>
<evidence type="ECO:0000313" key="3">
    <source>
        <dbReference type="EMBL" id="PXW82319.1"/>
    </source>
</evidence>
<dbReference type="GO" id="GO:0006935">
    <property type="term" value="P:chemotaxis"/>
    <property type="evidence" value="ECO:0007669"/>
    <property type="project" value="UniProtKB-KW"/>
</dbReference>
<dbReference type="RefSeq" id="WP_110397121.1">
    <property type="nucleotide sequence ID" value="NZ_JBHUHB010000001.1"/>
</dbReference>
<dbReference type="Pfam" id="PF13690">
    <property type="entry name" value="CheX"/>
    <property type="match status" value="1"/>
</dbReference>
<dbReference type="SUPFAM" id="SSF103039">
    <property type="entry name" value="CheC-like"/>
    <property type="match status" value="1"/>
</dbReference>
<dbReference type="Gene3D" id="3.40.1550.10">
    <property type="entry name" value="CheC-like"/>
    <property type="match status" value="1"/>
</dbReference>
<comment type="caution">
    <text evidence="3">The sequence shown here is derived from an EMBL/GenBank/DDBJ whole genome shotgun (WGS) entry which is preliminary data.</text>
</comment>
<dbReference type="CDD" id="cd17906">
    <property type="entry name" value="CheX"/>
    <property type="match status" value="1"/>
</dbReference>
<dbReference type="PANTHER" id="PTHR39452:SF1">
    <property type="entry name" value="CHEY-P PHOSPHATASE CHEX"/>
    <property type="match status" value="1"/>
</dbReference>
<name>A0A2V3W0N5_9BACI</name>
<protein>
    <submittedName>
        <fullName evidence="3">Chemotaxis protein CheX</fullName>
    </submittedName>
</protein>
<organism evidence="3 4">
    <name type="scientific">Pseudogracilibacillus auburnensis</name>
    <dbReference type="NCBI Taxonomy" id="1494959"/>
    <lineage>
        <taxon>Bacteria</taxon>
        <taxon>Bacillati</taxon>
        <taxon>Bacillota</taxon>
        <taxon>Bacilli</taxon>
        <taxon>Bacillales</taxon>
        <taxon>Bacillaceae</taxon>
        <taxon>Pseudogracilibacillus</taxon>
    </lineage>
</organism>
<proteinExistence type="predicted"/>
<reference evidence="3 4" key="1">
    <citation type="submission" date="2018-05" db="EMBL/GenBank/DDBJ databases">
        <title>Genomic Encyclopedia of Type Strains, Phase IV (KMG-IV): sequencing the most valuable type-strain genomes for metagenomic binning, comparative biology and taxonomic classification.</title>
        <authorList>
            <person name="Goeker M."/>
        </authorList>
    </citation>
    <scope>NUCLEOTIDE SEQUENCE [LARGE SCALE GENOMIC DNA]</scope>
    <source>
        <strain evidence="3 4">DSM 28556</strain>
    </source>
</reference>
<evidence type="ECO:0000259" key="2">
    <source>
        <dbReference type="Pfam" id="PF13690"/>
    </source>
</evidence>
<gene>
    <name evidence="3" type="ORF">DFR56_1195</name>
</gene>
<dbReference type="InterPro" id="IPR038756">
    <property type="entry name" value="CheX-like"/>
</dbReference>
<feature type="domain" description="Chemotaxis phosphatase CheX-like" evidence="2">
    <location>
        <begin position="44"/>
        <end position="123"/>
    </location>
</feature>
<dbReference type="InterPro" id="IPR028976">
    <property type="entry name" value="CheC-like_sf"/>
</dbReference>
<sequence>MNQNSNSVTKLLNGTLSSIKTVVPINYQMEKPRILYEEFFLSFGVLVGITGDIKGKLVFTGDPTIFEAIGEKMYGMSLEGEMLLSFSGELGNMIAGGMSTKIAESGMDIDITTPTILQGETTLSGYKQALAIAANFENIGFMNTNLLLD</sequence>
<evidence type="ECO:0000313" key="4">
    <source>
        <dbReference type="Proteomes" id="UP000247978"/>
    </source>
</evidence>
<dbReference type="AlphaFoldDB" id="A0A2V3W0N5"/>
<dbReference type="EMBL" id="QJJQ01000019">
    <property type="protein sequence ID" value="PXW82319.1"/>
    <property type="molecule type" value="Genomic_DNA"/>
</dbReference>
<keyword evidence="1" id="KW-0145">Chemotaxis</keyword>
<dbReference type="Proteomes" id="UP000247978">
    <property type="component" value="Unassembled WGS sequence"/>
</dbReference>
<dbReference type="OrthoDB" id="9788100at2"/>
<keyword evidence="4" id="KW-1185">Reference proteome</keyword>
<evidence type="ECO:0000256" key="1">
    <source>
        <dbReference type="ARBA" id="ARBA00022500"/>
    </source>
</evidence>
<dbReference type="InterPro" id="IPR028051">
    <property type="entry name" value="CheX-like_dom"/>
</dbReference>